<evidence type="ECO:0000313" key="4">
    <source>
        <dbReference type="EMBL" id="ARF61492.1"/>
    </source>
</evidence>
<dbReference type="RefSeq" id="WP_083192340.1">
    <property type="nucleotide sequence ID" value="NZ_CP020570.1"/>
</dbReference>
<evidence type="ECO:0000259" key="3">
    <source>
        <dbReference type="Pfam" id="PF06259"/>
    </source>
</evidence>
<dbReference type="AlphaFoldDB" id="A0A1V0U973"/>
<dbReference type="SUPFAM" id="SSF53474">
    <property type="entry name" value="alpha/beta-Hydrolases"/>
    <property type="match status" value="1"/>
</dbReference>
<feature type="signal peptide" evidence="2">
    <location>
        <begin position="1"/>
        <end position="22"/>
    </location>
</feature>
<dbReference type="KEGG" id="svu:B1H20_08780"/>
<evidence type="ECO:0000256" key="2">
    <source>
        <dbReference type="SAM" id="SignalP"/>
    </source>
</evidence>
<sequence length="418" mass="42990">MRRYARALVAFALAAGTVAGTAGWVSGDAQQALTGPPPGSAQWRADRTPGGGLPDPERATPGEVAQFFAGLSAAEQRRLVARHPSVVGNLDGAPLELRYRANALALAAEDDPRFRSLAAPGRRILAFDPRGRGQVAEVFGDLRTAHRVSVVVPGSDNDAGTFDRKVADHGAPVGMARTLQAEAGPGTAVVAWVGYTTPVGVGIDAATGRLAQAGADRLTRFTEGLTADGLPEPAVFCHSYGSVVCGLAAHRLAVTDLVVLGSPGMRADDVAGLRTNARVWAAKDPTDWIDNVPNVRFAGLGHGTDPTDPAFGARRVPADEARGHAGYFAPGTDSLRTFVAIARGTGARGTDAPGGAGAAADARVPADVPAPTDVPASADGQTPERVWASAEGPASERARAPEDVWAPEGVRVREGAVR</sequence>
<dbReference type="InterPro" id="IPR029058">
    <property type="entry name" value="AB_hydrolase_fold"/>
</dbReference>
<dbReference type="STRING" id="1935.B1H20_08780"/>
<feature type="chain" id="PRO_5039046673" description="DUF1023 domain-containing protein" evidence="2">
    <location>
        <begin position="23"/>
        <end position="418"/>
    </location>
</feature>
<keyword evidence="2" id="KW-0732">Signal</keyword>
<evidence type="ECO:0000256" key="1">
    <source>
        <dbReference type="SAM" id="MobiDB-lite"/>
    </source>
</evidence>
<dbReference type="InterPro" id="IPR010427">
    <property type="entry name" value="DUF1023"/>
</dbReference>
<feature type="domain" description="DUF1023" evidence="3">
    <location>
        <begin position="128"/>
        <end position="295"/>
    </location>
</feature>
<dbReference type="EMBL" id="CP020570">
    <property type="protein sequence ID" value="ARF61492.1"/>
    <property type="molecule type" value="Genomic_DNA"/>
</dbReference>
<feature type="compositionally biased region" description="Low complexity" evidence="1">
    <location>
        <begin position="358"/>
        <end position="379"/>
    </location>
</feature>
<evidence type="ECO:0000313" key="5">
    <source>
        <dbReference type="Proteomes" id="UP000192445"/>
    </source>
</evidence>
<organism evidence="4 5">
    <name type="scientific">Streptomyces violaceoruber</name>
    <dbReference type="NCBI Taxonomy" id="1935"/>
    <lineage>
        <taxon>Bacteria</taxon>
        <taxon>Bacillati</taxon>
        <taxon>Actinomycetota</taxon>
        <taxon>Actinomycetes</taxon>
        <taxon>Kitasatosporales</taxon>
        <taxon>Streptomycetaceae</taxon>
        <taxon>Streptomyces</taxon>
        <taxon>Streptomyces violaceoruber group</taxon>
    </lineage>
</organism>
<protein>
    <recommendedName>
        <fullName evidence="3">DUF1023 domain-containing protein</fullName>
    </recommendedName>
</protein>
<dbReference type="OrthoDB" id="5170249at2"/>
<dbReference type="Proteomes" id="UP000192445">
    <property type="component" value="Chromosome"/>
</dbReference>
<feature type="region of interest" description="Disordered" evidence="1">
    <location>
        <begin position="29"/>
        <end position="56"/>
    </location>
</feature>
<name>A0A1V0U973_STRVN</name>
<reference evidence="4 5" key="1">
    <citation type="submission" date="2017-03" db="EMBL/GenBank/DDBJ databases">
        <title>Complete Genome Sequence of a natural compounds producer, Streptomyces violaceus S21.</title>
        <authorList>
            <person name="Zhong C."/>
            <person name="Zhao Z."/>
            <person name="Fu J."/>
            <person name="Zong G."/>
            <person name="Qin R."/>
            <person name="Cao G."/>
        </authorList>
    </citation>
    <scope>NUCLEOTIDE SEQUENCE [LARGE SCALE GENOMIC DNA]</scope>
    <source>
        <strain evidence="4 5">S21</strain>
    </source>
</reference>
<dbReference type="Pfam" id="PF06259">
    <property type="entry name" value="Abhydrolase_8"/>
    <property type="match status" value="1"/>
</dbReference>
<feature type="region of interest" description="Disordered" evidence="1">
    <location>
        <begin position="347"/>
        <end position="418"/>
    </location>
</feature>
<accession>A0A1V0U973</accession>
<gene>
    <name evidence="4" type="ORF">B1H20_08780</name>
</gene>
<proteinExistence type="predicted"/>